<dbReference type="SUPFAM" id="SSF52374">
    <property type="entry name" value="Nucleotidylyl transferase"/>
    <property type="match status" value="1"/>
</dbReference>
<dbReference type="PANTHER" id="PTHR22749">
    <property type="entry name" value="RIBOFLAVIN KINASE/FMN ADENYLYLTRANSFERASE"/>
    <property type="match status" value="1"/>
</dbReference>
<dbReference type="GO" id="GO:0005524">
    <property type="term" value="F:ATP binding"/>
    <property type="evidence" value="ECO:0007669"/>
    <property type="project" value="UniProtKB-UniRule"/>
</dbReference>
<name>A0A532VB03_UNCT6</name>
<dbReference type="AlphaFoldDB" id="A0A532VB03"/>
<comment type="similarity">
    <text evidence="14">Belongs to the ribF family.</text>
</comment>
<keyword evidence="5 14" id="KW-0808">Transferase</keyword>
<dbReference type="Pfam" id="PF01687">
    <property type="entry name" value="Flavokinase"/>
    <property type="match status" value="1"/>
</dbReference>
<dbReference type="InterPro" id="IPR014729">
    <property type="entry name" value="Rossmann-like_a/b/a_fold"/>
</dbReference>
<dbReference type="SUPFAM" id="SSF82114">
    <property type="entry name" value="Riboflavin kinase-like"/>
    <property type="match status" value="1"/>
</dbReference>
<keyword evidence="7 14" id="KW-0547">Nucleotide-binding</keyword>
<dbReference type="InterPro" id="IPR015865">
    <property type="entry name" value="Riboflavin_kinase_bac/euk"/>
</dbReference>
<dbReference type="Gene3D" id="2.40.30.30">
    <property type="entry name" value="Riboflavin kinase-like"/>
    <property type="match status" value="1"/>
</dbReference>
<dbReference type="GO" id="GO:0006747">
    <property type="term" value="P:FAD biosynthetic process"/>
    <property type="evidence" value="ECO:0007669"/>
    <property type="project" value="UniProtKB-UniRule"/>
</dbReference>
<comment type="catalytic activity">
    <reaction evidence="13 14">
        <text>FMN + ATP + H(+) = FAD + diphosphate</text>
        <dbReference type="Rhea" id="RHEA:17237"/>
        <dbReference type="ChEBI" id="CHEBI:15378"/>
        <dbReference type="ChEBI" id="CHEBI:30616"/>
        <dbReference type="ChEBI" id="CHEBI:33019"/>
        <dbReference type="ChEBI" id="CHEBI:57692"/>
        <dbReference type="ChEBI" id="CHEBI:58210"/>
        <dbReference type="EC" id="2.7.7.2"/>
    </reaction>
</comment>
<keyword evidence="9 14" id="KW-0274">FAD</keyword>
<protein>
    <recommendedName>
        <fullName evidence="14">Riboflavin biosynthesis protein</fullName>
    </recommendedName>
    <domain>
        <recommendedName>
            <fullName evidence="14">Riboflavin kinase</fullName>
            <ecNumber evidence="14">2.7.1.26</ecNumber>
        </recommendedName>
        <alternativeName>
            <fullName evidence="14">Flavokinase</fullName>
        </alternativeName>
    </domain>
    <domain>
        <recommendedName>
            <fullName evidence="14">FMN adenylyltransferase</fullName>
            <ecNumber evidence="14">2.7.7.2</ecNumber>
        </recommendedName>
        <alternativeName>
            <fullName evidence="14">FAD pyrophosphorylase</fullName>
        </alternativeName>
        <alternativeName>
            <fullName evidence="14">FAD synthase</fullName>
        </alternativeName>
    </domain>
</protein>
<evidence type="ECO:0000256" key="10">
    <source>
        <dbReference type="ARBA" id="ARBA00022840"/>
    </source>
</evidence>
<dbReference type="EC" id="2.7.7.2" evidence="14"/>
<dbReference type="InterPro" id="IPR023465">
    <property type="entry name" value="Riboflavin_kinase_dom_sf"/>
</dbReference>
<dbReference type="EMBL" id="NJBO01000001">
    <property type="protein sequence ID" value="TKJ44341.1"/>
    <property type="molecule type" value="Genomic_DNA"/>
</dbReference>
<evidence type="ECO:0000259" key="15">
    <source>
        <dbReference type="SMART" id="SM00904"/>
    </source>
</evidence>
<evidence type="ECO:0000256" key="11">
    <source>
        <dbReference type="ARBA" id="ARBA00023268"/>
    </source>
</evidence>
<evidence type="ECO:0000256" key="4">
    <source>
        <dbReference type="ARBA" id="ARBA00022643"/>
    </source>
</evidence>
<evidence type="ECO:0000256" key="7">
    <source>
        <dbReference type="ARBA" id="ARBA00022741"/>
    </source>
</evidence>
<keyword evidence="11" id="KW-0511">Multifunctional enzyme</keyword>
<dbReference type="PIRSF" id="PIRSF004491">
    <property type="entry name" value="FAD_Synth"/>
    <property type="match status" value="1"/>
</dbReference>
<sequence>MASSGRDALYTTMEKALADRAAVIGSFDGVHKGHATLIRALLDEARKRNIQSVAITFDPPPSLYFNPHFNFLLTTKKEKEELLLAAGIAQVRFLGFSGVVDKEPERFVSDELLTMNIRLLTVGQGFRFGRKRAGDVEVLRSAGQEHGFDVRVIAKEEFEGEPISATRIRELLLLGHICRANALLGYEYRLKGEAARGLGRAGALLDTPTVNLKPDDTHKLVPPDGIYAVRFGTGRRPGICYIGSSPTFGDSTHKIEAHLLEGSPEEETKPIIHFVERLRPDRKFSSLAALKEQVKEDVAQARRVLSQR</sequence>
<comment type="catalytic activity">
    <reaction evidence="12 14">
        <text>riboflavin + ATP = FMN + ADP + H(+)</text>
        <dbReference type="Rhea" id="RHEA:14357"/>
        <dbReference type="ChEBI" id="CHEBI:15378"/>
        <dbReference type="ChEBI" id="CHEBI:30616"/>
        <dbReference type="ChEBI" id="CHEBI:57986"/>
        <dbReference type="ChEBI" id="CHEBI:58210"/>
        <dbReference type="ChEBI" id="CHEBI:456216"/>
        <dbReference type="EC" id="2.7.1.26"/>
    </reaction>
</comment>
<dbReference type="InterPro" id="IPR002606">
    <property type="entry name" value="Riboflavin_kinase_bac"/>
</dbReference>
<evidence type="ECO:0000256" key="9">
    <source>
        <dbReference type="ARBA" id="ARBA00022827"/>
    </source>
</evidence>
<dbReference type="UniPathway" id="UPA00277">
    <property type="reaction ID" value="UER00407"/>
</dbReference>
<feature type="domain" description="Riboflavin kinase" evidence="15">
    <location>
        <begin position="183"/>
        <end position="306"/>
    </location>
</feature>
<dbReference type="SMART" id="SM00904">
    <property type="entry name" value="Flavokinase"/>
    <property type="match status" value="1"/>
</dbReference>
<evidence type="ECO:0000256" key="6">
    <source>
        <dbReference type="ARBA" id="ARBA00022695"/>
    </source>
</evidence>
<evidence type="ECO:0000256" key="14">
    <source>
        <dbReference type="PIRNR" id="PIRNR004491"/>
    </source>
</evidence>
<keyword evidence="6 14" id="KW-0548">Nucleotidyltransferase</keyword>
<dbReference type="InterPro" id="IPR015864">
    <property type="entry name" value="FAD_synthase"/>
</dbReference>
<evidence type="ECO:0000313" key="17">
    <source>
        <dbReference type="Proteomes" id="UP000317778"/>
    </source>
</evidence>
<dbReference type="Gene3D" id="3.40.50.620">
    <property type="entry name" value="HUPs"/>
    <property type="match status" value="1"/>
</dbReference>
<organism evidence="16 17">
    <name type="scientific">candidate division TA06 bacterium B3_TA06</name>
    <dbReference type="NCBI Taxonomy" id="2012487"/>
    <lineage>
        <taxon>Bacteria</taxon>
        <taxon>Bacteria division TA06</taxon>
    </lineage>
</organism>
<evidence type="ECO:0000256" key="13">
    <source>
        <dbReference type="ARBA" id="ARBA00049494"/>
    </source>
</evidence>
<dbReference type="GO" id="GO:0003919">
    <property type="term" value="F:FMN adenylyltransferase activity"/>
    <property type="evidence" value="ECO:0007669"/>
    <property type="project" value="UniProtKB-UniRule"/>
</dbReference>
<dbReference type="GO" id="GO:0008531">
    <property type="term" value="F:riboflavin kinase activity"/>
    <property type="evidence" value="ECO:0007669"/>
    <property type="project" value="UniProtKB-UniRule"/>
</dbReference>
<evidence type="ECO:0000256" key="12">
    <source>
        <dbReference type="ARBA" id="ARBA00047880"/>
    </source>
</evidence>
<comment type="pathway">
    <text evidence="2 14">Cofactor biosynthesis; FMN biosynthesis; FMN from riboflavin (ATP route): step 1/1.</text>
</comment>
<keyword evidence="10 14" id="KW-0067">ATP-binding</keyword>
<evidence type="ECO:0000256" key="3">
    <source>
        <dbReference type="ARBA" id="ARBA00022630"/>
    </source>
</evidence>
<evidence type="ECO:0000256" key="1">
    <source>
        <dbReference type="ARBA" id="ARBA00004726"/>
    </source>
</evidence>
<dbReference type="InterPro" id="IPR023468">
    <property type="entry name" value="Riboflavin_kinase"/>
</dbReference>
<keyword evidence="8 14" id="KW-0418">Kinase</keyword>
<dbReference type="PANTHER" id="PTHR22749:SF6">
    <property type="entry name" value="RIBOFLAVIN KINASE"/>
    <property type="match status" value="1"/>
</dbReference>
<gene>
    <name evidence="16" type="ORF">CEE36_00960</name>
</gene>
<reference evidence="16 17" key="1">
    <citation type="submission" date="2017-06" db="EMBL/GenBank/DDBJ databases">
        <title>Novel microbial phyla capable of carbon fixation and sulfur reduction in deep-sea sediments.</title>
        <authorList>
            <person name="Huang J."/>
            <person name="Baker B."/>
            <person name="Wang Y."/>
        </authorList>
    </citation>
    <scope>NUCLEOTIDE SEQUENCE [LARGE SCALE GENOMIC DNA]</scope>
    <source>
        <strain evidence="16">B3_TA06</strain>
    </source>
</reference>
<evidence type="ECO:0000256" key="5">
    <source>
        <dbReference type="ARBA" id="ARBA00022679"/>
    </source>
</evidence>
<evidence type="ECO:0000256" key="2">
    <source>
        <dbReference type="ARBA" id="ARBA00005201"/>
    </source>
</evidence>
<keyword evidence="4 14" id="KW-0288">FMN</keyword>
<dbReference type="UniPathway" id="UPA00276">
    <property type="reaction ID" value="UER00406"/>
</dbReference>
<dbReference type="CDD" id="cd02064">
    <property type="entry name" value="FAD_synthetase_N"/>
    <property type="match status" value="1"/>
</dbReference>
<comment type="caution">
    <text evidence="16">The sequence shown here is derived from an EMBL/GenBank/DDBJ whole genome shotgun (WGS) entry which is preliminary data.</text>
</comment>
<evidence type="ECO:0000313" key="16">
    <source>
        <dbReference type="EMBL" id="TKJ44341.1"/>
    </source>
</evidence>
<dbReference type="EC" id="2.7.1.26" evidence="14"/>
<dbReference type="GO" id="GO:0009231">
    <property type="term" value="P:riboflavin biosynthetic process"/>
    <property type="evidence" value="ECO:0007669"/>
    <property type="project" value="InterPro"/>
</dbReference>
<comment type="pathway">
    <text evidence="1 14">Cofactor biosynthesis; FAD biosynthesis; FAD from FMN: step 1/1.</text>
</comment>
<dbReference type="Pfam" id="PF06574">
    <property type="entry name" value="FAD_syn"/>
    <property type="match status" value="1"/>
</dbReference>
<accession>A0A532VB03</accession>
<keyword evidence="3 14" id="KW-0285">Flavoprotein</keyword>
<proteinExistence type="inferred from homology"/>
<dbReference type="Proteomes" id="UP000317778">
    <property type="component" value="Unassembled WGS sequence"/>
</dbReference>
<dbReference type="GO" id="GO:0009398">
    <property type="term" value="P:FMN biosynthetic process"/>
    <property type="evidence" value="ECO:0007669"/>
    <property type="project" value="UniProtKB-UniRule"/>
</dbReference>
<evidence type="ECO:0000256" key="8">
    <source>
        <dbReference type="ARBA" id="ARBA00022777"/>
    </source>
</evidence>